<dbReference type="EMBL" id="CAXAMM010039452">
    <property type="protein sequence ID" value="CAK9086528.1"/>
    <property type="molecule type" value="Genomic_DNA"/>
</dbReference>
<accession>A0ABP0QFY5</accession>
<feature type="non-terminal residue" evidence="1">
    <location>
        <position position="1"/>
    </location>
</feature>
<sequence length="425" mass="47182">VSGYQQETRGDTQMTRLKRIAIVSHIQAQQNALQEMLAGDISHIFVTRTYDDTNVSVAPHLRIAKTVAGGGEEDCDQPEGSVEASQYTAVGKLGGRRVSPLLGIAQRISVKHNGADFMQTAQLHCPSQVLPKVMFAKSILVTRPLTMLMDHISYIESIRHRLRLRRIGLALEESKVTQSENDLAHLNLRLVTGEAGFETVTEFYKLFKPDPELQESLAVWGISLLELVDPVLVLLRNIFQPNSTRSDQLNCYEKMKELVRDLLCELPASSVEVEKGHANIQVDQNQNGHGCKRPHTIQQDSFVLSACLERARIKAAVEDEVLGESKAKVFRCLRHRLVDSSAPGAALSTKKKRHGELGGIGKLLAVRCGQVRKTCVKTRQISAYNAFQSFRKQLESRSMKCCFHFHVSGNSSSRGSRTSGQVMVA</sequence>
<keyword evidence="2" id="KW-1185">Reference proteome</keyword>
<organism evidence="1 2">
    <name type="scientific">Durusdinium trenchii</name>
    <dbReference type="NCBI Taxonomy" id="1381693"/>
    <lineage>
        <taxon>Eukaryota</taxon>
        <taxon>Sar</taxon>
        <taxon>Alveolata</taxon>
        <taxon>Dinophyceae</taxon>
        <taxon>Suessiales</taxon>
        <taxon>Symbiodiniaceae</taxon>
        <taxon>Durusdinium</taxon>
    </lineage>
</organism>
<dbReference type="Proteomes" id="UP001642464">
    <property type="component" value="Unassembled WGS sequence"/>
</dbReference>
<gene>
    <name evidence="1" type="ORF">SCF082_LOCUS40931</name>
</gene>
<name>A0ABP0QFY5_9DINO</name>
<protein>
    <submittedName>
        <fullName evidence="1">Pentatricopeptide repeat-containing protein</fullName>
    </submittedName>
</protein>
<evidence type="ECO:0000313" key="1">
    <source>
        <dbReference type="EMBL" id="CAK9086528.1"/>
    </source>
</evidence>
<proteinExistence type="predicted"/>
<comment type="caution">
    <text evidence="1">The sequence shown here is derived from an EMBL/GenBank/DDBJ whole genome shotgun (WGS) entry which is preliminary data.</text>
</comment>
<reference evidence="1 2" key="1">
    <citation type="submission" date="2024-02" db="EMBL/GenBank/DDBJ databases">
        <authorList>
            <person name="Chen Y."/>
            <person name="Shah S."/>
            <person name="Dougan E. K."/>
            <person name="Thang M."/>
            <person name="Chan C."/>
        </authorList>
    </citation>
    <scope>NUCLEOTIDE SEQUENCE [LARGE SCALE GENOMIC DNA]</scope>
</reference>
<evidence type="ECO:0000313" key="2">
    <source>
        <dbReference type="Proteomes" id="UP001642464"/>
    </source>
</evidence>